<keyword evidence="1" id="KW-1133">Transmembrane helix</keyword>
<accession>A0A5Q4ZHH2</accession>
<evidence type="ECO:0000313" key="3">
    <source>
        <dbReference type="Proteomes" id="UP000325811"/>
    </source>
</evidence>
<dbReference type="Proteomes" id="UP000325811">
    <property type="component" value="Chromosome II"/>
</dbReference>
<evidence type="ECO:0000313" key="2">
    <source>
        <dbReference type="EMBL" id="VVD32633.1"/>
    </source>
</evidence>
<dbReference type="KEGG" id="pdio:PDMSB3_1342.1"/>
<dbReference type="EMBL" id="LR699554">
    <property type="protein sequence ID" value="VVD32633.1"/>
    <property type="molecule type" value="Genomic_DNA"/>
</dbReference>
<evidence type="ECO:0000256" key="1">
    <source>
        <dbReference type="SAM" id="Phobius"/>
    </source>
</evidence>
<keyword evidence="1" id="KW-0812">Transmembrane</keyword>
<dbReference type="AlphaFoldDB" id="A0A5Q4ZHH2"/>
<gene>
    <name evidence="2" type="ORF">PDMSB3_1342</name>
</gene>
<proteinExistence type="predicted"/>
<feature type="transmembrane region" description="Helical" evidence="1">
    <location>
        <begin position="6"/>
        <end position="26"/>
    </location>
</feature>
<keyword evidence="1" id="KW-0472">Membrane</keyword>
<reference evidence="2 3" key="1">
    <citation type="submission" date="2019-08" db="EMBL/GenBank/DDBJ databases">
        <authorList>
            <person name="Herpell B J."/>
        </authorList>
    </citation>
    <scope>NUCLEOTIDE SEQUENCE [LARGE SCALE GENOMIC DNA]</scope>
    <source>
        <strain evidence="3">Msb3</strain>
    </source>
</reference>
<protein>
    <submittedName>
        <fullName evidence="2">Uncharacterized protein</fullName>
    </submittedName>
</protein>
<keyword evidence="3" id="KW-1185">Reference proteome</keyword>
<organism evidence="2 3">
    <name type="scientific">Paraburkholderia dioscoreae</name>
    <dbReference type="NCBI Taxonomy" id="2604047"/>
    <lineage>
        <taxon>Bacteria</taxon>
        <taxon>Pseudomonadati</taxon>
        <taxon>Pseudomonadota</taxon>
        <taxon>Betaproteobacteria</taxon>
        <taxon>Burkholderiales</taxon>
        <taxon>Burkholderiaceae</taxon>
        <taxon>Paraburkholderia</taxon>
    </lineage>
</organism>
<name>A0A5Q4ZHH2_9BURK</name>
<sequence>MEFNLFFYICILLVTVLEIRVAGAIFNGHDLVEINRSPSALSEPDYIFSMIILRDSLPQDGKIDQWAHIQTRCAAPAII</sequence>